<evidence type="ECO:0000256" key="6">
    <source>
        <dbReference type="PROSITE-ProRule" id="PRU01240"/>
    </source>
</evidence>
<dbReference type="PROSITE" id="PS51892">
    <property type="entry name" value="SUBTILASE"/>
    <property type="match status" value="1"/>
</dbReference>
<evidence type="ECO:0000256" key="3">
    <source>
        <dbReference type="ARBA" id="ARBA00022801"/>
    </source>
</evidence>
<dbReference type="PANTHER" id="PTHR43806">
    <property type="entry name" value="PEPTIDASE S8"/>
    <property type="match status" value="1"/>
</dbReference>
<keyword evidence="2 6" id="KW-0645">Protease</keyword>
<dbReference type="InterPro" id="IPR000209">
    <property type="entry name" value="Peptidase_S8/S53_dom"/>
</dbReference>
<accession>A0A4U8Q9R7</accession>
<feature type="domain" description="Peptidase S8/S53" evidence="7">
    <location>
        <begin position="20"/>
        <end position="290"/>
    </location>
</feature>
<organism evidence="8 9">
    <name type="scientific">Robinsoniella peoriensis</name>
    <dbReference type="NCBI Taxonomy" id="180332"/>
    <lineage>
        <taxon>Bacteria</taxon>
        <taxon>Bacillati</taxon>
        <taxon>Bacillota</taxon>
        <taxon>Clostridia</taxon>
        <taxon>Lachnospirales</taxon>
        <taxon>Lachnospiraceae</taxon>
        <taxon>Robinsoniella</taxon>
    </lineage>
</organism>
<sequence>MNRARLSVNVENVHRRGILGQGIGVAVLDTGAYPHPDFRDRICSFRDFVGGRASMYDDCSHGTHVIGIVAGNGKMSGGRYRGIAPACHVMSLKVLDRKGGGNRKDVLNGIDWVIQNKELYNIRVLNISVGTEREGDDADFKLVDSVERAWDAGLVVVVAAGNMGPDPMSITAPGNSKKVITVGSSDDFMKVGSYNNEKLYYSGRGPTKECVCKPDVVAPGSRIISCNSINVSSKGYYCTKSGTSMATPIVSGAVALLLSRSPGMTNVEVKMKLKETCDDIGRPRYQQGWGQINIETLLK</sequence>
<comment type="similarity">
    <text evidence="1 6">Belongs to the peptidase S8 family.</text>
</comment>
<evidence type="ECO:0000313" key="9">
    <source>
        <dbReference type="Proteomes" id="UP000306509"/>
    </source>
</evidence>
<reference evidence="8 9" key="1">
    <citation type="journal article" date="2019" name="Anaerobe">
        <title>Detection of Robinsoniella peoriensis in multiple bone samples of a trauma patient.</title>
        <authorList>
            <person name="Schrottner P."/>
            <person name="Hartwich K."/>
            <person name="Bunk B."/>
            <person name="Schober I."/>
            <person name="Helbig S."/>
            <person name="Rudolph W.W."/>
            <person name="Gunzer F."/>
        </authorList>
    </citation>
    <scope>NUCLEOTIDE SEQUENCE [LARGE SCALE GENOMIC DNA]</scope>
    <source>
        <strain evidence="8 9">DSM 106044</strain>
    </source>
</reference>
<dbReference type="OrthoDB" id="9798386at2"/>
<comment type="caution">
    <text evidence="8">The sequence shown here is derived from an EMBL/GenBank/DDBJ whole genome shotgun (WGS) entry which is preliminary data.</text>
</comment>
<dbReference type="Gene3D" id="3.40.50.200">
    <property type="entry name" value="Peptidase S8/S53 domain"/>
    <property type="match status" value="1"/>
</dbReference>
<evidence type="ECO:0000313" key="8">
    <source>
        <dbReference type="EMBL" id="TLD01752.1"/>
    </source>
</evidence>
<evidence type="ECO:0000256" key="2">
    <source>
        <dbReference type="ARBA" id="ARBA00022670"/>
    </source>
</evidence>
<dbReference type="InterPro" id="IPR023828">
    <property type="entry name" value="Peptidase_S8_Ser-AS"/>
</dbReference>
<evidence type="ECO:0000256" key="1">
    <source>
        <dbReference type="ARBA" id="ARBA00011073"/>
    </source>
</evidence>
<evidence type="ECO:0000259" key="7">
    <source>
        <dbReference type="Pfam" id="PF00082"/>
    </source>
</evidence>
<dbReference type="InterPro" id="IPR036852">
    <property type="entry name" value="Peptidase_S8/S53_dom_sf"/>
</dbReference>
<feature type="active site" description="Charge relay system" evidence="5 6">
    <location>
        <position position="244"/>
    </location>
</feature>
<evidence type="ECO:0000256" key="4">
    <source>
        <dbReference type="ARBA" id="ARBA00022825"/>
    </source>
</evidence>
<dbReference type="InterPro" id="IPR015500">
    <property type="entry name" value="Peptidase_S8_subtilisin-rel"/>
</dbReference>
<keyword evidence="4 6" id="KW-0720">Serine protease</keyword>
<dbReference type="PANTHER" id="PTHR43806:SF65">
    <property type="entry name" value="SERINE PROTEASE APRX"/>
    <property type="match status" value="1"/>
</dbReference>
<keyword evidence="9" id="KW-1185">Reference proteome</keyword>
<dbReference type="Pfam" id="PF00082">
    <property type="entry name" value="Peptidase_S8"/>
    <property type="match status" value="1"/>
</dbReference>
<dbReference type="AlphaFoldDB" id="A0A4U8Q9R7"/>
<dbReference type="GO" id="GO:0004252">
    <property type="term" value="F:serine-type endopeptidase activity"/>
    <property type="evidence" value="ECO:0007669"/>
    <property type="project" value="UniProtKB-UniRule"/>
</dbReference>
<dbReference type="EC" id="3.4.21.-" evidence="8"/>
<dbReference type="PRINTS" id="PR00723">
    <property type="entry name" value="SUBTILISIN"/>
</dbReference>
<dbReference type="InterPro" id="IPR050131">
    <property type="entry name" value="Peptidase_S8_subtilisin-like"/>
</dbReference>
<evidence type="ECO:0000256" key="5">
    <source>
        <dbReference type="PIRSR" id="PIRSR615500-1"/>
    </source>
</evidence>
<dbReference type="SUPFAM" id="SSF52743">
    <property type="entry name" value="Subtilisin-like"/>
    <property type="match status" value="1"/>
</dbReference>
<dbReference type="EMBL" id="QGQD01000029">
    <property type="protein sequence ID" value="TLD01752.1"/>
    <property type="molecule type" value="Genomic_DNA"/>
</dbReference>
<dbReference type="CDD" id="cd07487">
    <property type="entry name" value="Peptidases_S8_1"/>
    <property type="match status" value="1"/>
</dbReference>
<dbReference type="RefSeq" id="WP_027293902.1">
    <property type="nucleotide sequence ID" value="NZ_CABMJZ010000078.1"/>
</dbReference>
<dbReference type="PROSITE" id="PS00138">
    <property type="entry name" value="SUBTILASE_SER"/>
    <property type="match status" value="1"/>
</dbReference>
<dbReference type="STRING" id="180332.GCA_000797495_04569"/>
<gene>
    <name evidence="8" type="primary">aprX_1</name>
    <name evidence="8" type="ORF">DSM106044_01340</name>
</gene>
<proteinExistence type="inferred from homology"/>
<keyword evidence="3 6" id="KW-0378">Hydrolase</keyword>
<protein>
    <submittedName>
        <fullName evidence="8">Serine protease AprX</fullName>
        <ecNumber evidence="8">3.4.21.-</ecNumber>
    </submittedName>
</protein>
<dbReference type="GO" id="GO:0006508">
    <property type="term" value="P:proteolysis"/>
    <property type="evidence" value="ECO:0007669"/>
    <property type="project" value="UniProtKB-KW"/>
</dbReference>
<dbReference type="Proteomes" id="UP000306509">
    <property type="component" value="Unassembled WGS sequence"/>
</dbReference>
<feature type="active site" description="Charge relay system" evidence="5 6">
    <location>
        <position position="29"/>
    </location>
</feature>
<name>A0A4U8Q9R7_9FIRM</name>
<feature type="active site" description="Charge relay system" evidence="5 6">
    <location>
        <position position="61"/>
    </location>
</feature>